<keyword evidence="2" id="KW-1185">Reference proteome</keyword>
<dbReference type="EMBL" id="RKMH01000011">
    <property type="protein sequence ID" value="RPA58498.1"/>
    <property type="molecule type" value="Genomic_DNA"/>
</dbReference>
<evidence type="ECO:0000313" key="2">
    <source>
        <dbReference type="Proteomes" id="UP000267536"/>
    </source>
</evidence>
<gene>
    <name evidence="1" type="ORF">EF294_15025</name>
</gene>
<keyword evidence="1" id="KW-0808">Transferase</keyword>
<dbReference type="PANTHER" id="PTHR48228:SF4">
    <property type="entry name" value="BLR3030 PROTEIN"/>
    <property type="match status" value="1"/>
</dbReference>
<evidence type="ECO:0000313" key="1">
    <source>
        <dbReference type="EMBL" id="RPA58498.1"/>
    </source>
</evidence>
<dbReference type="InterPro" id="IPR023606">
    <property type="entry name" value="CoA-Trfase_III_dom_1_sf"/>
</dbReference>
<dbReference type="OrthoDB" id="9058532at2"/>
<dbReference type="Pfam" id="PF02515">
    <property type="entry name" value="CoA_transf_3"/>
    <property type="match status" value="1"/>
</dbReference>
<dbReference type="AlphaFoldDB" id="A0A3N4G8U7"/>
<accession>A0A3N4G8U7</accession>
<name>A0A3N4G8U7_9ACTN</name>
<dbReference type="PANTHER" id="PTHR48228">
    <property type="entry name" value="SUCCINYL-COA--D-CITRAMALATE COA-TRANSFERASE"/>
    <property type="match status" value="1"/>
</dbReference>
<reference evidence="1 2" key="1">
    <citation type="submission" date="2018-11" db="EMBL/GenBank/DDBJ databases">
        <title>Draft genome sequence of Gordonia sp. RS15-1S isolated from rice stems.</title>
        <authorList>
            <person name="Muangham S."/>
        </authorList>
    </citation>
    <scope>NUCLEOTIDE SEQUENCE [LARGE SCALE GENOMIC DNA]</scope>
    <source>
        <strain evidence="1 2">RS15-1S</strain>
    </source>
</reference>
<organism evidence="1 2">
    <name type="scientific">Gordonia oryzae</name>
    <dbReference type="NCBI Taxonomy" id="2487349"/>
    <lineage>
        <taxon>Bacteria</taxon>
        <taxon>Bacillati</taxon>
        <taxon>Actinomycetota</taxon>
        <taxon>Actinomycetes</taxon>
        <taxon>Mycobacteriales</taxon>
        <taxon>Gordoniaceae</taxon>
        <taxon>Gordonia</taxon>
    </lineage>
</organism>
<dbReference type="GO" id="GO:0016740">
    <property type="term" value="F:transferase activity"/>
    <property type="evidence" value="ECO:0007669"/>
    <property type="project" value="UniProtKB-KW"/>
</dbReference>
<dbReference type="RefSeq" id="WP_123931465.1">
    <property type="nucleotide sequence ID" value="NZ_JBPSDP010000011.1"/>
</dbReference>
<dbReference type="InterPro" id="IPR003673">
    <property type="entry name" value="CoA-Trfase_fam_III"/>
</dbReference>
<dbReference type="Gene3D" id="3.40.50.10540">
    <property type="entry name" value="Crotonobetainyl-coa:carnitine coa-transferase, domain 1"/>
    <property type="match status" value="1"/>
</dbReference>
<proteinExistence type="predicted"/>
<dbReference type="SUPFAM" id="SSF89796">
    <property type="entry name" value="CoA-transferase family III (CaiB/BaiF)"/>
    <property type="match status" value="2"/>
</dbReference>
<sequence>MAPTPSSPDSSTPDSFTSVPATVSDLTALLGTDTGECVISGEAPTTSSPHRIAEASAAGIGALGVQLAALAGGPRVTVDLATALDQLRAAFLTTLNGRHVHTVVEDPSALGNNDFYRTSDGRGIFLITTYPHQRDAVCVVLNCPPVKSKIAAAAAEWGAVDLEDAVYAAGGVAAAVRTADEWAEHPVGRESATHPVIRLERIGDAPPRPLPHTSMWPPLHGIRVVDMTHVIAGPVSTKLLATFGADVCHVSRPDLPDPLAMVALTGGGKRNAYCDVRQPDQAAALHTLIDAGDVFVNSYLGLGNRGLAADDLALEHPGTVVVDYHCWGSGSAWRDRGGFDQLACAATGFALEEGGGVPALPPTQLLNDYLAAYVGAAGAVAALRRRSTEGGTWRVRVELARVCTWVRSLGIVDALPGLPIGPPVASVDGCDGPLGRLVEPSVPMVFEGLSTPTHRAPTLLGTAPLRW</sequence>
<protein>
    <submittedName>
        <fullName evidence="1">CoA transferase</fullName>
    </submittedName>
</protein>
<dbReference type="Proteomes" id="UP000267536">
    <property type="component" value="Unassembled WGS sequence"/>
</dbReference>
<comment type="caution">
    <text evidence="1">The sequence shown here is derived from an EMBL/GenBank/DDBJ whole genome shotgun (WGS) entry which is preliminary data.</text>
</comment>
<dbReference type="InterPro" id="IPR050509">
    <property type="entry name" value="CoA-transferase_III"/>
</dbReference>